<dbReference type="Proteomes" id="UP001236569">
    <property type="component" value="Unassembled WGS sequence"/>
</dbReference>
<keyword evidence="4" id="KW-1185">Reference proteome</keyword>
<comment type="caution">
    <text evidence="3">The sequence shown here is derived from an EMBL/GenBank/DDBJ whole genome shotgun (WGS) entry which is preliminary data.</text>
</comment>
<dbReference type="PANTHER" id="PTHR10199">
    <property type="entry name" value="THROMBOSPONDIN"/>
    <property type="match status" value="1"/>
</dbReference>
<dbReference type="Gene3D" id="4.10.1080.10">
    <property type="entry name" value="TSP type-3 repeat"/>
    <property type="match status" value="2"/>
</dbReference>
<feature type="signal peptide" evidence="2">
    <location>
        <begin position="1"/>
        <end position="23"/>
    </location>
</feature>
<evidence type="ECO:0000256" key="2">
    <source>
        <dbReference type="SAM" id="SignalP"/>
    </source>
</evidence>
<dbReference type="EMBL" id="JASHID010000007">
    <property type="protein sequence ID" value="MDI9864903.1"/>
    <property type="molecule type" value="Genomic_DNA"/>
</dbReference>
<name>A0ABT6YMS3_9BACT</name>
<organism evidence="3 4">
    <name type="scientific">Flectobacillus longus</name>
    <dbReference type="NCBI Taxonomy" id="2984207"/>
    <lineage>
        <taxon>Bacteria</taxon>
        <taxon>Pseudomonadati</taxon>
        <taxon>Bacteroidota</taxon>
        <taxon>Cytophagia</taxon>
        <taxon>Cytophagales</taxon>
        <taxon>Flectobacillaceae</taxon>
        <taxon>Flectobacillus</taxon>
    </lineage>
</organism>
<reference evidence="3 4" key="1">
    <citation type="submission" date="2023-05" db="EMBL/GenBank/DDBJ databases">
        <title>Novel species of genus Flectobacillus isolated from stream in China.</title>
        <authorList>
            <person name="Lu H."/>
        </authorList>
    </citation>
    <scope>NUCLEOTIDE SEQUENCE [LARGE SCALE GENOMIC DNA]</scope>
    <source>
        <strain evidence="3 4">DC10W</strain>
    </source>
</reference>
<evidence type="ECO:0000313" key="4">
    <source>
        <dbReference type="Proteomes" id="UP001236569"/>
    </source>
</evidence>
<dbReference type="RefSeq" id="WP_283370000.1">
    <property type="nucleotide sequence ID" value="NZ_JASHID010000007.1"/>
</dbReference>
<sequence length="859" mass="89350">MYILPRVVLFCAIFICIAEKAAAQDVSINILNQPAAVAKGSSIGRVTIDICNNDGGTRTAVSNKLRPLISLPSSLVGTSVVPINITGWTILANDGQTIRLENSFPIAPGTCSQIEIGYTGVNIGGPLTITGTLGFNGPQTTGNLSGNDNSTTSITVYLDTDNDGVADSLDLDDDNDGILDTVENTQINTDTDGDGIPNRIDLDSDNDGINDVIEGGGTDADFDGIADGVVGVTGIPASAGAGLALSDTDLDTRKNPYDLDSDNDGINDIIENGNVALIDANGDGIVDGTDSDLDGIMSSADGSANWGDTSDPVPLNSDGTTGADYLDLDSDNDGLSDLLESGITNATALDMNGDGKIDSIIDLDADGIIVSVDGSTSYGDAGSPTTPDINNSGTPDYRESDPDMDGDGVSNTQEIADGTNYTDGCSYNAANQILANTSTLWQNSDCDGDGVNNYKELIGTDNNALTILDNTNPKDGCSYNTIDQVYASTTLVWKTLDCDGDGLTNKDEIDTNNDGVADVTATNPKNPDTDGDGYNDKIDACPLVVGIAPDGCPLDTDNDGLADVTDLDDDNDGILDTVENAQTNADTDGDGTPNQIDLDSDNDGIRDVAETLGIDLNEDGMIDGPVNPQGVPLAAAGGLGLIPPDTDLDGKPNPYDVDSDNNGISDLLEAGLNPNWDLDDDGKIDCTGNCDTDGDGVPNVSDGSSSDWKDAPVPDLTPTTEINNLEFTGSFNAKDIIVNVFEKNNVQNMSGNITGFRITKISGFEITYSINTGTSDVMGGSTNSNSDWIFSENTNFIIVMAKPGISIPQNSFKKIGFTVTRREGIPSNTSQNITVTILYGSGGEGRVDNNIVETKITAN</sequence>
<feature type="chain" id="PRO_5045093911" description="Thrombospondin type 3 repeat-containing protein" evidence="2">
    <location>
        <begin position="24"/>
        <end position="859"/>
    </location>
</feature>
<protein>
    <recommendedName>
        <fullName evidence="5">Thrombospondin type 3 repeat-containing protein</fullName>
    </recommendedName>
</protein>
<proteinExistence type="predicted"/>
<evidence type="ECO:0000256" key="1">
    <source>
        <dbReference type="SAM" id="MobiDB-lite"/>
    </source>
</evidence>
<gene>
    <name evidence="3" type="ORF">QM480_11245</name>
</gene>
<evidence type="ECO:0008006" key="5">
    <source>
        <dbReference type="Google" id="ProtNLM"/>
    </source>
</evidence>
<evidence type="ECO:0000313" key="3">
    <source>
        <dbReference type="EMBL" id="MDI9864903.1"/>
    </source>
</evidence>
<keyword evidence="2" id="KW-0732">Signal</keyword>
<feature type="compositionally biased region" description="Polar residues" evidence="1">
    <location>
        <begin position="376"/>
        <end position="394"/>
    </location>
</feature>
<dbReference type="PANTHER" id="PTHR10199:SF119">
    <property type="entry name" value="RE20510P"/>
    <property type="match status" value="1"/>
</dbReference>
<dbReference type="SUPFAM" id="SSF103647">
    <property type="entry name" value="TSP type-3 repeat"/>
    <property type="match status" value="3"/>
</dbReference>
<feature type="region of interest" description="Disordered" evidence="1">
    <location>
        <begin position="693"/>
        <end position="713"/>
    </location>
</feature>
<dbReference type="InterPro" id="IPR028974">
    <property type="entry name" value="TSP_type-3_rpt"/>
</dbReference>
<feature type="region of interest" description="Disordered" evidence="1">
    <location>
        <begin position="376"/>
        <end position="406"/>
    </location>
</feature>
<accession>A0ABT6YMS3</accession>